<evidence type="ECO:0000256" key="1">
    <source>
        <dbReference type="SAM" id="Phobius"/>
    </source>
</evidence>
<gene>
    <name evidence="2" type="ORF">DFP89_10627</name>
</gene>
<protein>
    <submittedName>
        <fullName evidence="2">Multisubunit potassium/proton antiporter PhaG subunit</fullName>
    </submittedName>
</protein>
<keyword evidence="1" id="KW-0472">Membrane</keyword>
<reference evidence="2 3" key="1">
    <citation type="submission" date="2018-07" db="EMBL/GenBank/DDBJ databases">
        <title>Genomic Encyclopedia of Type Strains, Phase III (KMG-III): the genomes of soil and plant-associated and newly described type strains.</title>
        <authorList>
            <person name="Whitman W."/>
        </authorList>
    </citation>
    <scope>NUCLEOTIDE SEQUENCE [LARGE SCALE GENOMIC DNA]</scope>
    <source>
        <strain evidence="2 3">CECT 8525</strain>
    </source>
</reference>
<dbReference type="Pfam" id="PF03334">
    <property type="entry name" value="PhaG_MnhG_YufB"/>
    <property type="match status" value="1"/>
</dbReference>
<dbReference type="GO" id="GO:0015385">
    <property type="term" value="F:sodium:proton antiporter activity"/>
    <property type="evidence" value="ECO:0007669"/>
    <property type="project" value="TreeGrafter"/>
</dbReference>
<feature type="transmembrane region" description="Helical" evidence="1">
    <location>
        <begin position="74"/>
        <end position="92"/>
    </location>
</feature>
<keyword evidence="1" id="KW-1133">Transmembrane helix</keyword>
<evidence type="ECO:0000313" key="3">
    <source>
        <dbReference type="Proteomes" id="UP000253345"/>
    </source>
</evidence>
<keyword evidence="3" id="KW-1185">Reference proteome</keyword>
<organism evidence="2 3">
    <name type="scientific">Paracoccus lutimaris</name>
    <dbReference type="NCBI Taxonomy" id="1490030"/>
    <lineage>
        <taxon>Bacteria</taxon>
        <taxon>Pseudomonadati</taxon>
        <taxon>Pseudomonadota</taxon>
        <taxon>Alphaproteobacteria</taxon>
        <taxon>Rhodobacterales</taxon>
        <taxon>Paracoccaceae</taxon>
        <taxon>Paracoccus</taxon>
    </lineage>
</organism>
<dbReference type="NCBIfam" id="TIGR01300">
    <property type="entry name" value="CPA3_mnhG_phaG"/>
    <property type="match status" value="1"/>
</dbReference>
<name>A0A368YZC0_9RHOB</name>
<dbReference type="PANTHER" id="PTHR34703:SF1">
    <property type="entry name" value="ANTIPORTER SUBUNIT MNHG2-RELATED"/>
    <property type="match status" value="1"/>
</dbReference>
<proteinExistence type="predicted"/>
<evidence type="ECO:0000313" key="2">
    <source>
        <dbReference type="EMBL" id="RCW85009.1"/>
    </source>
</evidence>
<comment type="caution">
    <text evidence="2">The sequence shown here is derived from an EMBL/GenBank/DDBJ whole genome shotgun (WGS) entry which is preliminary data.</text>
</comment>
<dbReference type="InterPro" id="IPR005133">
    <property type="entry name" value="PhaG_MnhG_YufB"/>
</dbReference>
<sequence length="135" mass="14739">MGDGAMIWEFIVSGLLVVGGFFGLVGSYGLVKLPDPMTRLHAPTKSATLGVGGVLLASMIWFPVHHGHFSWHELLITLFLFLTAPVTGFFIAKAHMHLGWDAHELPRPAPDKHWATFAAPDQESLVDRVEAARKG</sequence>
<keyword evidence="1" id="KW-0812">Transmembrane</keyword>
<dbReference type="EMBL" id="QPJL01000006">
    <property type="protein sequence ID" value="RCW85009.1"/>
    <property type="molecule type" value="Genomic_DNA"/>
</dbReference>
<feature type="transmembrane region" description="Helical" evidence="1">
    <location>
        <begin position="43"/>
        <end position="62"/>
    </location>
</feature>
<dbReference type="NCBIfam" id="NF009316">
    <property type="entry name" value="PRK12674.1-5"/>
    <property type="match status" value="1"/>
</dbReference>
<accession>A0A368YZC0</accession>
<feature type="transmembrane region" description="Helical" evidence="1">
    <location>
        <begin position="6"/>
        <end position="31"/>
    </location>
</feature>
<dbReference type="Proteomes" id="UP000253345">
    <property type="component" value="Unassembled WGS sequence"/>
</dbReference>
<dbReference type="PANTHER" id="PTHR34703">
    <property type="entry name" value="ANTIPORTER SUBUNIT MNHG2-RELATED"/>
    <property type="match status" value="1"/>
</dbReference>
<dbReference type="AlphaFoldDB" id="A0A368YZC0"/>